<comment type="caution">
    <text evidence="2">The sequence shown here is derived from an EMBL/GenBank/DDBJ whole genome shotgun (WGS) entry which is preliminary data.</text>
</comment>
<proteinExistence type="predicted"/>
<organism evidence="2">
    <name type="scientific">Sesamum radiatum</name>
    <name type="common">Black benniseed</name>
    <dbReference type="NCBI Taxonomy" id="300843"/>
    <lineage>
        <taxon>Eukaryota</taxon>
        <taxon>Viridiplantae</taxon>
        <taxon>Streptophyta</taxon>
        <taxon>Embryophyta</taxon>
        <taxon>Tracheophyta</taxon>
        <taxon>Spermatophyta</taxon>
        <taxon>Magnoliopsida</taxon>
        <taxon>eudicotyledons</taxon>
        <taxon>Gunneridae</taxon>
        <taxon>Pentapetalae</taxon>
        <taxon>asterids</taxon>
        <taxon>lamiids</taxon>
        <taxon>Lamiales</taxon>
        <taxon>Pedaliaceae</taxon>
        <taxon>Sesamum</taxon>
    </lineage>
</organism>
<keyword evidence="2" id="KW-0547">Nucleotide-binding</keyword>
<reference evidence="2" key="1">
    <citation type="submission" date="2020-06" db="EMBL/GenBank/DDBJ databases">
        <authorList>
            <person name="Li T."/>
            <person name="Hu X."/>
            <person name="Zhang T."/>
            <person name="Song X."/>
            <person name="Zhang H."/>
            <person name="Dai N."/>
            <person name="Sheng W."/>
            <person name="Hou X."/>
            <person name="Wei L."/>
        </authorList>
    </citation>
    <scope>NUCLEOTIDE SEQUENCE</scope>
    <source>
        <strain evidence="2">G02</strain>
        <tissue evidence="2">Leaf</tissue>
    </source>
</reference>
<keyword evidence="2" id="KW-0347">Helicase</keyword>
<gene>
    <name evidence="2" type="ORF">Sradi_5867600</name>
</gene>
<dbReference type="GO" id="GO:0004386">
    <property type="term" value="F:helicase activity"/>
    <property type="evidence" value="ECO:0007669"/>
    <property type="project" value="UniProtKB-KW"/>
</dbReference>
<dbReference type="AlphaFoldDB" id="A0AAW2KRR0"/>
<dbReference type="EMBL" id="JACGWJ010000027">
    <property type="protein sequence ID" value="KAL0309253.1"/>
    <property type="molecule type" value="Genomic_DNA"/>
</dbReference>
<keyword evidence="2" id="KW-0067">ATP-binding</keyword>
<reference evidence="2" key="2">
    <citation type="journal article" date="2024" name="Plant">
        <title>Genomic evolution and insights into agronomic trait innovations of Sesamum species.</title>
        <authorList>
            <person name="Miao H."/>
            <person name="Wang L."/>
            <person name="Qu L."/>
            <person name="Liu H."/>
            <person name="Sun Y."/>
            <person name="Le M."/>
            <person name="Wang Q."/>
            <person name="Wei S."/>
            <person name="Zheng Y."/>
            <person name="Lin W."/>
            <person name="Duan Y."/>
            <person name="Cao H."/>
            <person name="Xiong S."/>
            <person name="Wang X."/>
            <person name="Wei L."/>
            <person name="Li C."/>
            <person name="Ma Q."/>
            <person name="Ju M."/>
            <person name="Zhao R."/>
            <person name="Li G."/>
            <person name="Mu C."/>
            <person name="Tian Q."/>
            <person name="Mei H."/>
            <person name="Zhang T."/>
            <person name="Gao T."/>
            <person name="Zhang H."/>
        </authorList>
    </citation>
    <scope>NUCLEOTIDE SEQUENCE</scope>
    <source>
        <strain evidence="2">G02</strain>
    </source>
</reference>
<feature type="region of interest" description="Disordered" evidence="1">
    <location>
        <begin position="57"/>
        <end position="83"/>
    </location>
</feature>
<name>A0AAW2KRR0_SESRA</name>
<evidence type="ECO:0000313" key="2">
    <source>
        <dbReference type="EMBL" id="KAL0309253.1"/>
    </source>
</evidence>
<protein>
    <submittedName>
        <fullName evidence="2">ATP-dependent helicase BRM</fullName>
    </submittedName>
</protein>
<accession>A0AAW2KRR0</accession>
<evidence type="ECO:0000256" key="1">
    <source>
        <dbReference type="SAM" id="MobiDB-lite"/>
    </source>
</evidence>
<sequence length="110" mass="12588">MELVSDVQLMLKCSMQFYAFSYEVRSEAKKVHDLFFDILKIAFPDTDFREARNSISFSSSVTTPASGPSSRQKLAGQSKSQKLVKNMDAENSPFQKHILEYPFKPLMTLR</sequence>
<keyword evidence="2" id="KW-0378">Hydrolase</keyword>